<dbReference type="Proteomes" id="UP001150062">
    <property type="component" value="Unassembled WGS sequence"/>
</dbReference>
<accession>A0ABQ8XTL1</accession>
<keyword evidence="3" id="KW-1133">Transmembrane helix</keyword>
<proteinExistence type="predicted"/>
<evidence type="ECO:0000256" key="2">
    <source>
        <dbReference type="SAM" id="MobiDB-lite"/>
    </source>
</evidence>
<reference evidence="5" key="1">
    <citation type="submission" date="2022-08" db="EMBL/GenBank/DDBJ databases">
        <title>Novel sulfate-reducing endosymbionts in the free-living metamonad Anaeramoeba.</title>
        <authorList>
            <person name="Jerlstrom-Hultqvist J."/>
            <person name="Cepicka I."/>
            <person name="Gallot-Lavallee L."/>
            <person name="Salas-Leiva D."/>
            <person name="Curtis B.A."/>
            <person name="Zahonova K."/>
            <person name="Pipaliya S."/>
            <person name="Dacks J."/>
            <person name="Roger A.J."/>
        </authorList>
    </citation>
    <scope>NUCLEOTIDE SEQUENCE</scope>
    <source>
        <strain evidence="5">Schooner1</strain>
    </source>
</reference>
<keyword evidence="3" id="KW-0812">Transmembrane</keyword>
<evidence type="ECO:0000313" key="6">
    <source>
        <dbReference type="Proteomes" id="UP001150062"/>
    </source>
</evidence>
<dbReference type="Gene3D" id="1.10.8.1310">
    <property type="match status" value="1"/>
</dbReference>
<evidence type="ECO:0000256" key="3">
    <source>
        <dbReference type="SAM" id="Phobius"/>
    </source>
</evidence>
<keyword evidence="3" id="KW-0472">Membrane</keyword>
<dbReference type="EMBL" id="JAOAOG010000251">
    <property type="protein sequence ID" value="KAJ6235948.1"/>
    <property type="molecule type" value="Genomic_DNA"/>
</dbReference>
<protein>
    <submittedName>
        <fullName evidence="5">Tbc1 domain family member 20</fullName>
    </submittedName>
</protein>
<dbReference type="PROSITE" id="PS50086">
    <property type="entry name" value="TBC_RABGAP"/>
    <property type="match status" value="1"/>
</dbReference>
<feature type="compositionally biased region" description="Basic and acidic residues" evidence="2">
    <location>
        <begin position="32"/>
        <end position="42"/>
    </location>
</feature>
<organism evidence="5 6">
    <name type="scientific">Anaeramoeba flamelloides</name>
    <dbReference type="NCBI Taxonomy" id="1746091"/>
    <lineage>
        <taxon>Eukaryota</taxon>
        <taxon>Metamonada</taxon>
        <taxon>Anaeramoebidae</taxon>
        <taxon>Anaeramoeba</taxon>
    </lineage>
</organism>
<comment type="caution">
    <text evidence="5">The sequence shown here is derived from an EMBL/GenBank/DDBJ whole genome shotgun (WGS) entry which is preliminary data.</text>
</comment>
<keyword evidence="1" id="KW-0343">GTPase activation</keyword>
<feature type="transmembrane region" description="Helical" evidence="3">
    <location>
        <begin position="370"/>
        <end position="391"/>
    </location>
</feature>
<evidence type="ECO:0000313" key="5">
    <source>
        <dbReference type="EMBL" id="KAJ6235948.1"/>
    </source>
</evidence>
<dbReference type="InterPro" id="IPR035969">
    <property type="entry name" value="Rab-GAP_TBC_sf"/>
</dbReference>
<dbReference type="InterPro" id="IPR045913">
    <property type="entry name" value="TBC20/Gyp8-like"/>
</dbReference>
<gene>
    <name evidence="5" type="ORF">M0813_28222</name>
</gene>
<evidence type="ECO:0000259" key="4">
    <source>
        <dbReference type="PROSITE" id="PS50086"/>
    </source>
</evidence>
<sequence>MSDLKQKLNANGSNKKINDTTQNVLNQNNETNEIKQKEKSNKKTELLKKEYNLKKQETNKKKSETEIDLNIIANLSGVNKNKIIDQKNNRNCPKEKDNGKENENEKENVKDKDNDPNQEPKKGNQKENQIKKEKKIKKENGIEKDLEKKKQIKQENGKKKENEKEKEHDKDNEKNKEPKKQNQKENQIKKEKKIEKENEKMNGKEKEKEKEKMNEKEKEKEKEKKKEKEKQKQKEKEIEIEIEEEMEEEQAQEIEISLEDYKEKIKSIIKKQPNPEQISRKLKTLFPKGLNDELRKFIWPLLLDVPTDKLEPNFEKYIIQHKDTKQVRVDIERSLTKFIENIDPDKIPIIRNTLETIINSVLSKNQTLNYFQGIFCIFLIVKFYLFNLILIDPPRSKQVKNFPNN</sequence>
<dbReference type="PANTHER" id="PTHR20913">
    <property type="entry name" value="TBC1 DOMAIN FAMILY MEMBER 20/GTPASE"/>
    <property type="match status" value="1"/>
</dbReference>
<feature type="region of interest" description="Disordered" evidence="2">
    <location>
        <begin position="1"/>
        <end position="42"/>
    </location>
</feature>
<feature type="compositionally biased region" description="Basic and acidic residues" evidence="2">
    <location>
        <begin position="82"/>
        <end position="236"/>
    </location>
</feature>
<dbReference type="PANTHER" id="PTHR20913:SF7">
    <property type="entry name" value="RE60063P"/>
    <property type="match status" value="1"/>
</dbReference>
<feature type="compositionally biased region" description="Polar residues" evidence="2">
    <location>
        <begin position="8"/>
        <end position="31"/>
    </location>
</feature>
<feature type="domain" description="Rab-GAP TBC" evidence="4">
    <location>
        <begin position="289"/>
        <end position="405"/>
    </location>
</feature>
<dbReference type="SUPFAM" id="SSF47923">
    <property type="entry name" value="Ypt/Rab-GAP domain of gyp1p"/>
    <property type="match status" value="1"/>
</dbReference>
<evidence type="ECO:0000256" key="1">
    <source>
        <dbReference type="ARBA" id="ARBA00022468"/>
    </source>
</evidence>
<dbReference type="Pfam" id="PF00566">
    <property type="entry name" value="RabGAP-TBC"/>
    <property type="match status" value="1"/>
</dbReference>
<name>A0ABQ8XTL1_9EUKA</name>
<dbReference type="InterPro" id="IPR000195">
    <property type="entry name" value="Rab-GAP-TBC_dom"/>
</dbReference>
<keyword evidence="6" id="KW-1185">Reference proteome</keyword>
<feature type="region of interest" description="Disordered" evidence="2">
    <location>
        <begin position="77"/>
        <end position="236"/>
    </location>
</feature>